<accession>A0A9D4U0N7</accession>
<comment type="caution">
    <text evidence="4">The sequence shown here is derived from an EMBL/GenBank/DDBJ whole genome shotgun (WGS) entry which is preliminary data.</text>
</comment>
<dbReference type="InterPro" id="IPR011032">
    <property type="entry name" value="GroES-like_sf"/>
</dbReference>
<dbReference type="PANTHER" id="PTHR43205">
    <property type="entry name" value="PROSTAGLANDIN REDUCTASE"/>
    <property type="match status" value="1"/>
</dbReference>
<evidence type="ECO:0000256" key="1">
    <source>
        <dbReference type="ARBA" id="ARBA00023002"/>
    </source>
</evidence>
<dbReference type="SUPFAM" id="SSF51735">
    <property type="entry name" value="NAD(P)-binding Rossmann-fold domains"/>
    <property type="match status" value="1"/>
</dbReference>
<dbReference type="Gene3D" id="3.90.180.10">
    <property type="entry name" value="Medium-chain alcohol dehydrogenases, catalytic domain"/>
    <property type="match status" value="1"/>
</dbReference>
<feature type="domain" description="Alcohol dehydrogenase-like C-terminal" evidence="2">
    <location>
        <begin position="168"/>
        <end position="234"/>
    </location>
</feature>
<proteinExistence type="predicted"/>
<keyword evidence="5" id="KW-1185">Reference proteome</keyword>
<dbReference type="Pfam" id="PF16884">
    <property type="entry name" value="ADH_N_2"/>
    <property type="match status" value="1"/>
</dbReference>
<dbReference type="InterPro" id="IPR045010">
    <property type="entry name" value="MDR_fam"/>
</dbReference>
<reference evidence="4" key="1">
    <citation type="submission" date="2021-01" db="EMBL/GenBank/DDBJ databases">
        <title>Adiantum capillus-veneris genome.</title>
        <authorList>
            <person name="Fang Y."/>
            <person name="Liao Q."/>
        </authorList>
    </citation>
    <scope>NUCLEOTIDE SEQUENCE</scope>
    <source>
        <strain evidence="4">H3</strain>
        <tissue evidence="4">Leaf</tissue>
    </source>
</reference>
<dbReference type="AlphaFoldDB" id="A0A9D4U0N7"/>
<dbReference type="SUPFAM" id="SSF50129">
    <property type="entry name" value="GroES-like"/>
    <property type="match status" value="1"/>
</dbReference>
<name>A0A9D4U0N7_ADICA</name>
<dbReference type="InterPro" id="IPR013149">
    <property type="entry name" value="ADH-like_C"/>
</dbReference>
<evidence type="ECO:0000259" key="3">
    <source>
        <dbReference type="Pfam" id="PF16884"/>
    </source>
</evidence>
<gene>
    <name evidence="4" type="ORF">GOP47_0025740</name>
</gene>
<dbReference type="PANTHER" id="PTHR43205:SF7">
    <property type="entry name" value="PROSTAGLANDIN REDUCTASE 1"/>
    <property type="match status" value="1"/>
</dbReference>
<evidence type="ECO:0000313" key="4">
    <source>
        <dbReference type="EMBL" id="KAI5059421.1"/>
    </source>
</evidence>
<sequence length="284" mass="31583">MAAGSTVENKSVTLRRYITEEQPVESDMELKNGKITLSLTEGTKDVLVENLYLSPDPYMRNRMREIFDSYIPPFSLGKPIIGFGVSKVLLSNHPDFQVNDIVAGITSWEKYSIIQGGLGLRNVSHIEVPLSYHIGILGLPGLTAYAGFFDVCTPKEGEQVFVSAASGAVGQLVGQLAKLTGCRVVGSAGSDEKVELLKNKLGFDDAFNYKKETDLRATLKRYFPDGIDIYFENGTEEFTKYMVSHYKEKRIIYIEDVMDGLENAPHAFVRLLQGKNIGKQVIRL</sequence>
<dbReference type="EMBL" id="JABFUD020000025">
    <property type="protein sequence ID" value="KAI5059421.1"/>
    <property type="molecule type" value="Genomic_DNA"/>
</dbReference>
<evidence type="ECO:0000259" key="2">
    <source>
        <dbReference type="Pfam" id="PF00107"/>
    </source>
</evidence>
<dbReference type="InterPro" id="IPR041694">
    <property type="entry name" value="ADH_N_2"/>
</dbReference>
<feature type="domain" description="Oxidoreductase N-terminal" evidence="3">
    <location>
        <begin position="13"/>
        <end position="116"/>
    </location>
</feature>
<protein>
    <submittedName>
        <fullName evidence="4">Uncharacterized protein</fullName>
    </submittedName>
</protein>
<dbReference type="Gene3D" id="3.40.50.720">
    <property type="entry name" value="NAD(P)-binding Rossmann-like Domain"/>
    <property type="match status" value="1"/>
</dbReference>
<dbReference type="OrthoDB" id="809632at2759"/>
<dbReference type="Pfam" id="PF00107">
    <property type="entry name" value="ADH_zinc_N"/>
    <property type="match status" value="1"/>
</dbReference>
<dbReference type="GO" id="GO:0016628">
    <property type="term" value="F:oxidoreductase activity, acting on the CH-CH group of donors, NAD or NADP as acceptor"/>
    <property type="evidence" value="ECO:0007669"/>
    <property type="project" value="InterPro"/>
</dbReference>
<dbReference type="FunFam" id="3.40.50.720:FF:000121">
    <property type="entry name" value="Prostaglandin reductase 2"/>
    <property type="match status" value="1"/>
</dbReference>
<keyword evidence="1" id="KW-0560">Oxidoreductase</keyword>
<evidence type="ECO:0000313" key="5">
    <source>
        <dbReference type="Proteomes" id="UP000886520"/>
    </source>
</evidence>
<organism evidence="4 5">
    <name type="scientific">Adiantum capillus-veneris</name>
    <name type="common">Maidenhair fern</name>
    <dbReference type="NCBI Taxonomy" id="13818"/>
    <lineage>
        <taxon>Eukaryota</taxon>
        <taxon>Viridiplantae</taxon>
        <taxon>Streptophyta</taxon>
        <taxon>Embryophyta</taxon>
        <taxon>Tracheophyta</taxon>
        <taxon>Polypodiopsida</taxon>
        <taxon>Polypodiidae</taxon>
        <taxon>Polypodiales</taxon>
        <taxon>Pteridineae</taxon>
        <taxon>Pteridaceae</taxon>
        <taxon>Vittarioideae</taxon>
        <taxon>Adiantum</taxon>
    </lineage>
</organism>
<dbReference type="InterPro" id="IPR036291">
    <property type="entry name" value="NAD(P)-bd_dom_sf"/>
</dbReference>
<dbReference type="Proteomes" id="UP000886520">
    <property type="component" value="Chromosome 25"/>
</dbReference>